<dbReference type="InterPro" id="IPR037522">
    <property type="entry name" value="HD_GYP_dom"/>
</dbReference>
<proteinExistence type="predicted"/>
<gene>
    <name evidence="2" type="ORF">NA23_00070</name>
</gene>
<dbReference type="PANTHER" id="PTHR43155">
    <property type="entry name" value="CYCLIC DI-GMP PHOSPHODIESTERASE PA4108-RELATED"/>
    <property type="match status" value="1"/>
</dbReference>
<feature type="domain" description="HD-GYP" evidence="1">
    <location>
        <begin position="150"/>
        <end position="318"/>
    </location>
</feature>
<evidence type="ECO:0000313" key="2">
    <source>
        <dbReference type="EMBL" id="AMW31900.1"/>
    </source>
</evidence>
<dbReference type="KEGG" id="fia:NA23_00070"/>
<dbReference type="CDD" id="cd00077">
    <property type="entry name" value="HDc"/>
    <property type="match status" value="1"/>
</dbReference>
<dbReference type="AlphaFoldDB" id="A0AAI8CKH4"/>
<dbReference type="RefSeq" id="WP_033191563.1">
    <property type="nucleotide sequence ID" value="NZ_CP014334.2"/>
</dbReference>
<reference evidence="2 3" key="1">
    <citation type="journal article" date="2015" name="Stand. Genomic Sci.">
        <title>Genome sequence of a native-feather degrading extremely thermophilic Eubacterium, Fervidobacterium islandicum AW-1.</title>
        <authorList>
            <person name="Lee Y.J."/>
            <person name="Jeong H."/>
            <person name="Park G.S."/>
            <person name="Kwak Y."/>
            <person name="Lee S.J."/>
            <person name="Lee S.J."/>
            <person name="Park M.K."/>
            <person name="Kim J.Y."/>
            <person name="Kang H.K."/>
            <person name="Shin J.H."/>
            <person name="Lee D.W."/>
        </authorList>
    </citation>
    <scope>NUCLEOTIDE SEQUENCE [LARGE SCALE GENOMIC DNA]</scope>
    <source>
        <strain evidence="2 3">AW-1</strain>
    </source>
</reference>
<accession>A0AAI8CKH4</accession>
<dbReference type="Proteomes" id="UP000093740">
    <property type="component" value="Chromosome"/>
</dbReference>
<dbReference type="PANTHER" id="PTHR43155:SF2">
    <property type="entry name" value="CYCLIC DI-GMP PHOSPHODIESTERASE PA4108"/>
    <property type="match status" value="1"/>
</dbReference>
<dbReference type="InterPro" id="IPR003607">
    <property type="entry name" value="HD/PDEase_dom"/>
</dbReference>
<name>A0AAI8CKH4_FERIS</name>
<protein>
    <submittedName>
        <fullName evidence="2">Phosphohydrolase</fullName>
    </submittedName>
</protein>
<dbReference type="EMBL" id="CP014334">
    <property type="protein sequence ID" value="AMW31900.1"/>
    <property type="molecule type" value="Genomic_DNA"/>
</dbReference>
<organism evidence="2 3">
    <name type="scientific">Fervidobacterium islandicum</name>
    <dbReference type="NCBI Taxonomy" id="2423"/>
    <lineage>
        <taxon>Bacteria</taxon>
        <taxon>Thermotogati</taxon>
        <taxon>Thermotogota</taxon>
        <taxon>Thermotogae</taxon>
        <taxon>Thermotogales</taxon>
        <taxon>Fervidobacteriaceae</taxon>
        <taxon>Fervidobacterium</taxon>
    </lineage>
</organism>
<dbReference type="PROSITE" id="PS51832">
    <property type="entry name" value="HD_GYP"/>
    <property type="match status" value="1"/>
</dbReference>
<keyword evidence="3" id="KW-1185">Reference proteome</keyword>
<dbReference type="Gene3D" id="1.10.3210.10">
    <property type="entry name" value="Hypothetical protein af1432"/>
    <property type="match status" value="1"/>
</dbReference>
<evidence type="ECO:0000313" key="3">
    <source>
        <dbReference type="Proteomes" id="UP000093740"/>
    </source>
</evidence>
<evidence type="ECO:0000259" key="1">
    <source>
        <dbReference type="PROSITE" id="PS51832"/>
    </source>
</evidence>
<dbReference type="SUPFAM" id="SSF109604">
    <property type="entry name" value="HD-domain/PDEase-like"/>
    <property type="match status" value="1"/>
</dbReference>
<dbReference type="Pfam" id="PF13487">
    <property type="entry name" value="HD_5"/>
    <property type="match status" value="1"/>
</dbReference>
<sequence>MRNFDDLTVELNNTKYILRKNGTFEIFGSLPTQDDVYELAMNYGLPINERLFDMTYELLKIENLGDVKEIVENFFKAKLGKDVIVTYSENPSQLTIQNDLLVMPILSKNSGNLGTIILQGKFTLDEVLGLLAFYDSLVSIIEGMIINYRLEQLLKSALDTLFVALNKRVRLSEKDLAKMENIALKIAKLEGLSQDEVRLALKIANVGFVGLKDELFEKILSGNFTEQEYVEYLKHVDLGYEILREMDVPMFVLEACLYHHEYIDGTGIKGLRGEEIPKFALAVGFAEHIVILKWGRSKLQGKYPENYIALIFSGSDAP</sequence>